<organism evidence="1 2">
    <name type="scientific">Pseudolactococcus piscium MKFS47</name>
    <dbReference type="NCBI Taxonomy" id="297352"/>
    <lineage>
        <taxon>Bacteria</taxon>
        <taxon>Bacillati</taxon>
        <taxon>Bacillota</taxon>
        <taxon>Bacilli</taxon>
        <taxon>Lactobacillales</taxon>
        <taxon>Streptococcaceae</taxon>
        <taxon>Pseudolactococcus</taxon>
    </lineage>
</organism>
<dbReference type="Proteomes" id="UP000033166">
    <property type="component" value="Chromosome I"/>
</dbReference>
<evidence type="ECO:0000313" key="1">
    <source>
        <dbReference type="EMBL" id="CEN27488.1"/>
    </source>
</evidence>
<dbReference type="KEGG" id="lpk:LACPI_0288"/>
<dbReference type="EMBL" id="LN774769">
    <property type="protein sequence ID" value="CEN27488.1"/>
    <property type="molecule type" value="Genomic_DNA"/>
</dbReference>
<name>A0A0D6DUN0_9LACT</name>
<gene>
    <name evidence="1" type="ORF">LACPI_0288</name>
</gene>
<dbReference type="HOGENOM" id="CLU_139617_0_0_9"/>
<evidence type="ECO:0000313" key="2">
    <source>
        <dbReference type="Proteomes" id="UP000033166"/>
    </source>
</evidence>
<accession>A0A0D6DUN0</accession>
<dbReference type="RefSeq" id="WP_047914759.1">
    <property type="nucleotide sequence ID" value="NZ_LN774769.1"/>
</dbReference>
<dbReference type="AlphaFoldDB" id="A0A0D6DUN0"/>
<protein>
    <submittedName>
        <fullName evidence="1">Uncharacterized protein</fullName>
    </submittedName>
</protein>
<reference evidence="2" key="1">
    <citation type="submission" date="2015-01" db="EMBL/GenBank/DDBJ databases">
        <authorList>
            <person name="Andreevskaya M."/>
        </authorList>
    </citation>
    <scope>NUCLEOTIDE SEQUENCE [LARGE SCALE GENOMIC DNA]</scope>
    <source>
        <strain evidence="2">MKFS47</strain>
    </source>
</reference>
<proteinExistence type="predicted"/>
<sequence>MNDRLSFHHIGKPVALSEIKDNPDTRYSALYDMYTLDILNELSLPIQLHAFGERSPLDYRIQQEAHVAFKVANIKEALANKEVIMPLYTPFSGYQCAMVLINSQPIELIETSLSEREIWGNGIFKDSLLYADE</sequence>